<keyword evidence="5" id="KW-0408">Iron</keyword>
<evidence type="ECO:0000256" key="2">
    <source>
        <dbReference type="ARBA" id="ARBA00022714"/>
    </source>
</evidence>
<sequence>MYVCICRAVTESEVHDCIADGARTARQVRDVTGAGGDCASCVRKICAILKRSEDLVTSA</sequence>
<keyword evidence="6" id="KW-0411">Iron-sulfur</keyword>
<dbReference type="GO" id="GO:0046872">
    <property type="term" value="F:metal ion binding"/>
    <property type="evidence" value="ECO:0007669"/>
    <property type="project" value="UniProtKB-KW"/>
</dbReference>
<dbReference type="Proteomes" id="UP000186096">
    <property type="component" value="Unassembled WGS sequence"/>
</dbReference>
<keyword evidence="11" id="KW-1185">Reference proteome</keyword>
<dbReference type="GO" id="GO:0051537">
    <property type="term" value="F:2 iron, 2 sulfur cluster binding"/>
    <property type="evidence" value="ECO:0007669"/>
    <property type="project" value="UniProtKB-KW"/>
</dbReference>
<keyword evidence="3" id="KW-0479">Metal-binding</keyword>
<reference evidence="11" key="1">
    <citation type="submission" date="2017-01" db="EMBL/GenBank/DDBJ databases">
        <authorList>
            <person name="Varghese N."/>
            <person name="Submissions S."/>
        </authorList>
    </citation>
    <scope>NUCLEOTIDE SEQUENCE [LARGE SCALE GENOMIC DNA]</scope>
    <source>
        <strain evidence="11">ATCC 12950</strain>
    </source>
</reference>
<dbReference type="EMBL" id="FTNI01000002">
    <property type="protein sequence ID" value="SIQ49850.1"/>
    <property type="molecule type" value="Genomic_DNA"/>
</dbReference>
<protein>
    <recommendedName>
        <fullName evidence="7">Bacterioferritin-associated ferredoxin</fullName>
    </recommendedName>
</protein>
<dbReference type="OrthoDB" id="9815350at2"/>
<organism evidence="10 11">
    <name type="scientific">Microbispora rosea</name>
    <dbReference type="NCBI Taxonomy" id="58117"/>
    <lineage>
        <taxon>Bacteria</taxon>
        <taxon>Bacillati</taxon>
        <taxon>Actinomycetota</taxon>
        <taxon>Actinomycetes</taxon>
        <taxon>Streptosporangiales</taxon>
        <taxon>Streptosporangiaceae</taxon>
        <taxon>Microbispora</taxon>
    </lineage>
</organism>
<evidence type="ECO:0000313" key="10">
    <source>
        <dbReference type="EMBL" id="SIQ49850.1"/>
    </source>
</evidence>
<dbReference type="STRING" id="58117.SAMN05421833_102264"/>
<dbReference type="RefSeq" id="WP_030509437.1">
    <property type="nucleotide sequence ID" value="NZ_CP192071.1"/>
</dbReference>
<evidence type="ECO:0000259" key="9">
    <source>
        <dbReference type="Pfam" id="PF04324"/>
    </source>
</evidence>
<evidence type="ECO:0000313" key="11">
    <source>
        <dbReference type="Proteomes" id="UP000186096"/>
    </source>
</evidence>
<dbReference type="Pfam" id="PF04324">
    <property type="entry name" value="Fer2_BFD"/>
    <property type="match status" value="1"/>
</dbReference>
<comment type="similarity">
    <text evidence="8">Belongs to the Bfd family.</text>
</comment>
<proteinExistence type="inferred from homology"/>
<feature type="domain" description="BFD-like [2Fe-2S]-binding" evidence="9">
    <location>
        <begin position="2"/>
        <end position="50"/>
    </location>
</feature>
<dbReference type="PANTHER" id="PTHR37424">
    <property type="entry name" value="BACTERIOFERRITIN-ASSOCIATED FERREDOXIN"/>
    <property type="match status" value="1"/>
</dbReference>
<name>A0A1N6T926_9ACTN</name>
<dbReference type="Gene3D" id="1.10.10.1100">
    <property type="entry name" value="BFD-like [2Fe-2S]-binding domain"/>
    <property type="match status" value="1"/>
</dbReference>
<dbReference type="InterPro" id="IPR007419">
    <property type="entry name" value="BFD-like_2Fe2S-bd_dom"/>
</dbReference>
<dbReference type="InterPro" id="IPR052371">
    <property type="entry name" value="BFD-associated_ferredoxin"/>
</dbReference>
<dbReference type="AlphaFoldDB" id="A0A1N6T926"/>
<gene>
    <name evidence="10" type="ORF">SAMN05421833_102264</name>
</gene>
<keyword evidence="1" id="KW-0813">Transport</keyword>
<accession>A0A1N6T926</accession>
<keyword evidence="4" id="KW-0249">Electron transport</keyword>
<dbReference type="PANTHER" id="PTHR37424:SF1">
    <property type="entry name" value="BACTERIOFERRITIN-ASSOCIATED FERREDOXIN"/>
    <property type="match status" value="1"/>
</dbReference>
<dbReference type="InterPro" id="IPR041854">
    <property type="entry name" value="BFD-like_2Fe2S-bd_dom_sf"/>
</dbReference>
<keyword evidence="2" id="KW-0001">2Fe-2S</keyword>
<evidence type="ECO:0000256" key="1">
    <source>
        <dbReference type="ARBA" id="ARBA00022448"/>
    </source>
</evidence>
<evidence type="ECO:0000256" key="7">
    <source>
        <dbReference type="ARBA" id="ARBA00039386"/>
    </source>
</evidence>
<evidence type="ECO:0000256" key="4">
    <source>
        <dbReference type="ARBA" id="ARBA00022982"/>
    </source>
</evidence>
<evidence type="ECO:0000256" key="3">
    <source>
        <dbReference type="ARBA" id="ARBA00022723"/>
    </source>
</evidence>
<evidence type="ECO:0000256" key="5">
    <source>
        <dbReference type="ARBA" id="ARBA00023004"/>
    </source>
</evidence>
<evidence type="ECO:0000256" key="6">
    <source>
        <dbReference type="ARBA" id="ARBA00023014"/>
    </source>
</evidence>
<evidence type="ECO:0000256" key="8">
    <source>
        <dbReference type="ARBA" id="ARBA00046332"/>
    </source>
</evidence>